<keyword evidence="2" id="KW-1185">Reference proteome</keyword>
<protein>
    <submittedName>
        <fullName evidence="1">Uncharacterized protein</fullName>
    </submittedName>
</protein>
<dbReference type="RefSeq" id="WP_187948600.1">
    <property type="nucleotide sequence ID" value="NZ_WNJQ01000002.1"/>
</dbReference>
<evidence type="ECO:0000313" key="1">
    <source>
        <dbReference type="EMBL" id="MBC9824878.1"/>
    </source>
</evidence>
<organism evidence="1 2">
    <name type="scientific">Carnobacterium inhibens</name>
    <dbReference type="NCBI Taxonomy" id="147709"/>
    <lineage>
        <taxon>Bacteria</taxon>
        <taxon>Bacillati</taxon>
        <taxon>Bacillota</taxon>
        <taxon>Bacilli</taxon>
        <taxon>Lactobacillales</taxon>
        <taxon>Carnobacteriaceae</taxon>
        <taxon>Carnobacterium</taxon>
    </lineage>
</organism>
<dbReference type="EMBL" id="WNJQ01000002">
    <property type="protein sequence ID" value="MBC9824878.1"/>
    <property type="molecule type" value="Genomic_DNA"/>
</dbReference>
<reference evidence="1 2" key="1">
    <citation type="journal article" date="2020" name="Microorganisms">
        <title>New Insight into Antimicrobial Compounds from Food and Marine-Sourced Carnobacterium Species through Phenotype and Genome Analyses.</title>
        <authorList>
            <person name="Begrem S."/>
            <person name="Ivaniuk F."/>
            <person name="Gigout-Chevalier F."/>
            <person name="Kolypczuk L."/>
            <person name="Bonnetot S."/>
            <person name="Leroi F."/>
            <person name="Grovel O."/>
            <person name="Delbarre-Ladrat C."/>
            <person name="Passerini D."/>
        </authorList>
    </citation>
    <scope>NUCLEOTIDE SEQUENCE [LARGE SCALE GENOMIC DNA]</scope>
    <source>
        <strain evidence="1 2">MIP2551</strain>
    </source>
</reference>
<accession>A0ABR7TAA9</accession>
<gene>
    <name evidence="1" type="ORF">GLO26_03415</name>
</gene>
<name>A0ABR7TAA9_9LACT</name>
<comment type="caution">
    <text evidence="1">The sequence shown here is derived from an EMBL/GenBank/DDBJ whole genome shotgun (WGS) entry which is preliminary data.</text>
</comment>
<dbReference type="Proteomes" id="UP000638836">
    <property type="component" value="Unassembled WGS sequence"/>
</dbReference>
<sequence length="65" mass="6819">MDSVGLTDELFTSVLLSAVLSNSDFISVSSELLASLAEKVPVEMLLGLSLASDGLLDKVLLLPIK</sequence>
<proteinExistence type="predicted"/>
<evidence type="ECO:0000313" key="2">
    <source>
        <dbReference type="Proteomes" id="UP000638836"/>
    </source>
</evidence>